<dbReference type="SFLD" id="SFLDS00029">
    <property type="entry name" value="Radical_SAM"/>
    <property type="match status" value="1"/>
</dbReference>
<reference evidence="8 9" key="1">
    <citation type="submission" date="2021-03" db="EMBL/GenBank/DDBJ databases">
        <title>Genomic Encyclopedia of Type Strains, Phase IV (KMG-IV): sequencing the most valuable type-strain genomes for metagenomic binning, comparative biology and taxonomic classification.</title>
        <authorList>
            <person name="Goeker M."/>
        </authorList>
    </citation>
    <scope>NUCLEOTIDE SEQUENCE [LARGE SCALE GENOMIC DNA]</scope>
    <source>
        <strain evidence="8 9">DSM 27563</strain>
    </source>
</reference>
<gene>
    <name evidence="8" type="ORF">J2Z71_001251</name>
</gene>
<evidence type="ECO:0000256" key="3">
    <source>
        <dbReference type="ARBA" id="ARBA00022691"/>
    </source>
</evidence>
<keyword evidence="9" id="KW-1185">Reference proteome</keyword>
<dbReference type="InterPro" id="IPR039661">
    <property type="entry name" value="ELP3"/>
</dbReference>
<dbReference type="Gene3D" id="3.80.30.20">
    <property type="entry name" value="tm_1862 like domain"/>
    <property type="match status" value="1"/>
</dbReference>
<dbReference type="PANTHER" id="PTHR11135:SF1">
    <property type="entry name" value="PROTEIN YHCC"/>
    <property type="match status" value="1"/>
</dbReference>
<dbReference type="SFLD" id="SFLDG01091">
    <property type="entry name" value="uncharacterized_CHP01210-like"/>
    <property type="match status" value="1"/>
</dbReference>
<dbReference type="RefSeq" id="WP_210061082.1">
    <property type="nucleotide sequence ID" value="NZ_JAGGLJ010000011.1"/>
</dbReference>
<proteinExistence type="predicted"/>
<dbReference type="Proteomes" id="UP001519306">
    <property type="component" value="Unassembled WGS sequence"/>
</dbReference>
<keyword evidence="4" id="KW-0479">Metal-binding</keyword>
<dbReference type="CDD" id="cd01335">
    <property type="entry name" value="Radical_SAM"/>
    <property type="match status" value="1"/>
</dbReference>
<evidence type="ECO:0000256" key="6">
    <source>
        <dbReference type="ARBA" id="ARBA00023014"/>
    </source>
</evidence>
<dbReference type="InterPro" id="IPR006638">
    <property type="entry name" value="Elp3/MiaA/NifB-like_rSAM"/>
</dbReference>
<keyword evidence="6" id="KW-0411">Iron-sulfur</keyword>
<dbReference type="Pfam" id="PF16199">
    <property type="entry name" value="Radical_SAM_C"/>
    <property type="match status" value="1"/>
</dbReference>
<name>A0ABS4KD51_9FIRM</name>
<dbReference type="InterPro" id="IPR007197">
    <property type="entry name" value="rSAM"/>
</dbReference>
<dbReference type="Pfam" id="PF04055">
    <property type="entry name" value="Radical_SAM"/>
    <property type="match status" value="1"/>
</dbReference>
<comment type="cofactor">
    <cofactor evidence="1">
        <name>[4Fe-4S] cluster</name>
        <dbReference type="ChEBI" id="CHEBI:49883"/>
    </cofactor>
</comment>
<feature type="domain" description="Radical SAM core" evidence="7">
    <location>
        <begin position="14"/>
        <end position="254"/>
    </location>
</feature>
<evidence type="ECO:0000313" key="8">
    <source>
        <dbReference type="EMBL" id="MBP2025707.1"/>
    </source>
</evidence>
<sequence length="304" mass="35535">MRRFLSFNDYFKYKFNGKVVKLSLDAGCTCPNRDGNISNRGCIFCSEKGSGDFAASREYSINEQIKSQKILLSKKWNSNKYIAYFQNFTNTYGDINYLKNLYNEIIKNEEIIGLSIATRADCLDDEVMKMLVELNKKTFLWVELGMQSINEKSIDFINRGYSHEVFNENIKKLKNNNIRFLTHIIFGLPDENYEDMIKTVNYVRDIHPFGVKFHSLYIQNDSPLAKYYLENPFNLISKEDYINIVCDAIEILPKDIVIHRLTGDPDREKLIAPLWTKDKLSVISSIDKELKRRNLEILDLEKIL</sequence>
<accession>A0ABS4KD51</accession>
<protein>
    <submittedName>
        <fullName evidence="8">Radical SAM protein (TIGR01212 family)</fullName>
    </submittedName>
</protein>
<dbReference type="SFLD" id="SFLDG01086">
    <property type="entry name" value="elongater_protein-like"/>
    <property type="match status" value="1"/>
</dbReference>
<dbReference type="NCBIfam" id="TIGR01212">
    <property type="entry name" value="TIGR01212 family radical SAM protein"/>
    <property type="match status" value="1"/>
</dbReference>
<evidence type="ECO:0000259" key="7">
    <source>
        <dbReference type="PROSITE" id="PS51918"/>
    </source>
</evidence>
<dbReference type="EMBL" id="JAGGLJ010000011">
    <property type="protein sequence ID" value="MBP2025707.1"/>
    <property type="molecule type" value="Genomic_DNA"/>
</dbReference>
<evidence type="ECO:0000256" key="2">
    <source>
        <dbReference type="ARBA" id="ARBA00022485"/>
    </source>
</evidence>
<keyword evidence="2" id="KW-0004">4Fe-4S</keyword>
<organism evidence="8 9">
    <name type="scientific">Peptoniphilus stercorisuis</name>
    <dbReference type="NCBI Taxonomy" id="1436965"/>
    <lineage>
        <taxon>Bacteria</taxon>
        <taxon>Bacillati</taxon>
        <taxon>Bacillota</taxon>
        <taxon>Tissierellia</taxon>
        <taxon>Tissierellales</taxon>
        <taxon>Peptoniphilaceae</taxon>
        <taxon>Peptoniphilus</taxon>
    </lineage>
</organism>
<comment type="caution">
    <text evidence="8">The sequence shown here is derived from an EMBL/GenBank/DDBJ whole genome shotgun (WGS) entry which is preliminary data.</text>
</comment>
<dbReference type="SUPFAM" id="SSF102114">
    <property type="entry name" value="Radical SAM enzymes"/>
    <property type="match status" value="1"/>
</dbReference>
<evidence type="ECO:0000256" key="4">
    <source>
        <dbReference type="ARBA" id="ARBA00022723"/>
    </source>
</evidence>
<dbReference type="InterPro" id="IPR058240">
    <property type="entry name" value="rSAM_sf"/>
</dbReference>
<evidence type="ECO:0000256" key="5">
    <source>
        <dbReference type="ARBA" id="ARBA00023004"/>
    </source>
</evidence>
<keyword evidence="5" id="KW-0408">Iron</keyword>
<dbReference type="InterPro" id="IPR023404">
    <property type="entry name" value="rSAM_horseshoe"/>
</dbReference>
<dbReference type="SFLD" id="SFLDG01082">
    <property type="entry name" value="B12-binding_domain_containing"/>
    <property type="match status" value="1"/>
</dbReference>
<dbReference type="SMART" id="SM00729">
    <property type="entry name" value="Elp3"/>
    <property type="match status" value="1"/>
</dbReference>
<dbReference type="InterPro" id="IPR032432">
    <property type="entry name" value="Radical_SAM_C"/>
</dbReference>
<evidence type="ECO:0000256" key="1">
    <source>
        <dbReference type="ARBA" id="ARBA00001966"/>
    </source>
</evidence>
<keyword evidence="3" id="KW-0949">S-adenosyl-L-methionine</keyword>
<dbReference type="InterPro" id="IPR005911">
    <property type="entry name" value="YhcC-like"/>
</dbReference>
<dbReference type="PROSITE" id="PS51918">
    <property type="entry name" value="RADICAL_SAM"/>
    <property type="match status" value="1"/>
</dbReference>
<dbReference type="PANTHER" id="PTHR11135">
    <property type="entry name" value="HISTONE ACETYLTRANSFERASE-RELATED"/>
    <property type="match status" value="1"/>
</dbReference>
<evidence type="ECO:0000313" key="9">
    <source>
        <dbReference type="Proteomes" id="UP001519306"/>
    </source>
</evidence>